<dbReference type="InterPro" id="IPR007569">
    <property type="entry name" value="DUF559"/>
</dbReference>
<dbReference type="Gene3D" id="3.40.960.10">
    <property type="entry name" value="VSR Endonuclease"/>
    <property type="match status" value="1"/>
</dbReference>
<protein>
    <submittedName>
        <fullName evidence="3">DUF559 domain-containing protein</fullName>
    </submittedName>
</protein>
<feature type="region of interest" description="Disordered" evidence="1">
    <location>
        <begin position="123"/>
        <end position="155"/>
    </location>
</feature>
<feature type="domain" description="DUF559" evidence="2">
    <location>
        <begin position="9"/>
        <end position="116"/>
    </location>
</feature>
<dbReference type="InterPro" id="IPR011335">
    <property type="entry name" value="Restrct_endonuc-II-like"/>
</dbReference>
<dbReference type="CDD" id="cd01038">
    <property type="entry name" value="Endonuclease_DUF559"/>
    <property type="match status" value="1"/>
</dbReference>
<name>A0A933I892_UNCT6</name>
<dbReference type="EMBL" id="JACQXR010000053">
    <property type="protein sequence ID" value="MBI4726460.1"/>
    <property type="molecule type" value="Genomic_DNA"/>
</dbReference>
<gene>
    <name evidence="3" type="ORF">HY768_04410</name>
</gene>
<dbReference type="SUPFAM" id="SSF52980">
    <property type="entry name" value="Restriction endonuclease-like"/>
    <property type="match status" value="1"/>
</dbReference>
<dbReference type="Proteomes" id="UP000736328">
    <property type="component" value="Unassembled WGS sequence"/>
</dbReference>
<dbReference type="AlphaFoldDB" id="A0A933I892"/>
<accession>A0A933I892</accession>
<dbReference type="PANTHER" id="PTHR38590">
    <property type="entry name" value="BLL0828 PROTEIN"/>
    <property type="match status" value="1"/>
</dbReference>
<reference evidence="3" key="1">
    <citation type="submission" date="2020-07" db="EMBL/GenBank/DDBJ databases">
        <title>Huge and variable diversity of episymbiotic CPR bacteria and DPANN archaea in groundwater ecosystems.</title>
        <authorList>
            <person name="He C.Y."/>
            <person name="Keren R."/>
            <person name="Whittaker M."/>
            <person name="Farag I.F."/>
            <person name="Doudna J."/>
            <person name="Cate J.H.D."/>
            <person name="Banfield J.F."/>
        </authorList>
    </citation>
    <scope>NUCLEOTIDE SEQUENCE</scope>
    <source>
        <strain evidence="3">NC_groundwater_1520_Pr4_B-0.1um_53_5</strain>
    </source>
</reference>
<comment type="caution">
    <text evidence="3">The sequence shown here is derived from an EMBL/GenBank/DDBJ whole genome shotgun (WGS) entry which is preliminary data.</text>
</comment>
<proteinExistence type="predicted"/>
<evidence type="ECO:0000313" key="4">
    <source>
        <dbReference type="Proteomes" id="UP000736328"/>
    </source>
</evidence>
<sequence>MKVYYNPQLKEKARKFRNKSTKAEIRLWLHLKGKQVLGCDFHRQKPIGNYIADFYCPKVQLVIEVDGYTHNFEEVVKKDHRKQGYLENLGIMVLRFKDEEVIEDIDSVLKRIEQYITENAPRLPQGKVLHTPRSPRDEVLHTPRSPLFRGEDSAK</sequence>
<dbReference type="Pfam" id="PF04480">
    <property type="entry name" value="DUF559"/>
    <property type="match status" value="1"/>
</dbReference>
<evidence type="ECO:0000313" key="3">
    <source>
        <dbReference type="EMBL" id="MBI4726460.1"/>
    </source>
</evidence>
<evidence type="ECO:0000256" key="1">
    <source>
        <dbReference type="SAM" id="MobiDB-lite"/>
    </source>
</evidence>
<evidence type="ECO:0000259" key="2">
    <source>
        <dbReference type="Pfam" id="PF04480"/>
    </source>
</evidence>
<dbReference type="PANTHER" id="PTHR38590:SF1">
    <property type="entry name" value="BLL0828 PROTEIN"/>
    <property type="match status" value="1"/>
</dbReference>
<organism evidence="3 4">
    <name type="scientific">candidate division TA06 bacterium</name>
    <dbReference type="NCBI Taxonomy" id="2250710"/>
    <lineage>
        <taxon>Bacteria</taxon>
        <taxon>Bacteria division TA06</taxon>
    </lineage>
</organism>
<dbReference type="InterPro" id="IPR047216">
    <property type="entry name" value="Endonuclease_DUF559_bact"/>
</dbReference>